<organism evidence="7 8">
    <name type="scientific">Microbulbifer taiwanensis</name>
    <dbReference type="NCBI Taxonomy" id="986746"/>
    <lineage>
        <taxon>Bacteria</taxon>
        <taxon>Pseudomonadati</taxon>
        <taxon>Pseudomonadota</taxon>
        <taxon>Gammaproteobacteria</taxon>
        <taxon>Cellvibrionales</taxon>
        <taxon>Microbulbiferaceae</taxon>
        <taxon>Microbulbifer</taxon>
    </lineage>
</organism>
<dbReference type="EMBL" id="JBHSVR010000001">
    <property type="protein sequence ID" value="MFC6634198.1"/>
    <property type="molecule type" value="Genomic_DNA"/>
</dbReference>
<dbReference type="InterPro" id="IPR016181">
    <property type="entry name" value="Acyl_CoA_acyltransferase"/>
</dbReference>
<feature type="domain" description="N-acetyltransferase" evidence="5">
    <location>
        <begin position="125"/>
        <end position="283"/>
    </location>
</feature>
<dbReference type="InterPro" id="IPR006913">
    <property type="entry name" value="CENP-V/GFA"/>
</dbReference>
<dbReference type="EC" id="2.3.1.-" evidence="7"/>
<evidence type="ECO:0000259" key="5">
    <source>
        <dbReference type="PROSITE" id="PS51186"/>
    </source>
</evidence>
<keyword evidence="2" id="KW-0479">Metal-binding</keyword>
<dbReference type="PROSITE" id="PS51186">
    <property type="entry name" value="GNAT"/>
    <property type="match status" value="1"/>
</dbReference>
<evidence type="ECO:0000256" key="1">
    <source>
        <dbReference type="ARBA" id="ARBA00005495"/>
    </source>
</evidence>
<proteinExistence type="inferred from homology"/>
<comment type="caution">
    <text evidence="7">The sequence shown here is derived from an EMBL/GenBank/DDBJ whole genome shotgun (WGS) entry which is preliminary data.</text>
</comment>
<evidence type="ECO:0000256" key="3">
    <source>
        <dbReference type="ARBA" id="ARBA00022833"/>
    </source>
</evidence>
<reference evidence="8" key="1">
    <citation type="journal article" date="2019" name="Int. J. Syst. Evol. Microbiol.">
        <title>The Global Catalogue of Microorganisms (GCM) 10K type strain sequencing project: providing services to taxonomists for standard genome sequencing and annotation.</title>
        <authorList>
            <consortium name="The Broad Institute Genomics Platform"/>
            <consortium name="The Broad Institute Genome Sequencing Center for Infectious Disease"/>
            <person name="Wu L."/>
            <person name="Ma J."/>
        </authorList>
    </citation>
    <scope>NUCLEOTIDE SEQUENCE [LARGE SCALE GENOMIC DNA]</scope>
    <source>
        <strain evidence="8">CGMCC 1.13718</strain>
    </source>
</reference>
<accession>A0ABW1YQS5</accession>
<dbReference type="InterPro" id="IPR000182">
    <property type="entry name" value="GNAT_dom"/>
</dbReference>
<dbReference type="GO" id="GO:0016746">
    <property type="term" value="F:acyltransferase activity"/>
    <property type="evidence" value="ECO:0007669"/>
    <property type="project" value="UniProtKB-KW"/>
</dbReference>
<sequence>MTDVTYRGGCHCGAIRFEAKGAPKFVARCHCDSCRRTTGGAFSTWVGFEDPQVEWLSDADCYCSSEGVRRGFCKQCGTPLSYQSDKWVGETHFLIGVFDEPYQFVPSGDVFTEEALPWCHGGGHMQLRAASPADLNLLRHWDEQRHVIAADPNDDWGWEEELHRTPEWRELLIAELDGRPIGFMQIIDPALEDSHYWGDVADNLRAVDIWIGEAADLGRGYGTTMMQLALERCFAHAEVTAVLIDPLATNTRAHRFYERLGFRFVERRQFGDDDCFVYRLERAGWQRDGFEGTAS</sequence>
<evidence type="ECO:0000256" key="2">
    <source>
        <dbReference type="ARBA" id="ARBA00022723"/>
    </source>
</evidence>
<keyword evidence="7" id="KW-0012">Acyltransferase</keyword>
<name>A0ABW1YQS5_9GAMM</name>
<evidence type="ECO:0000256" key="4">
    <source>
        <dbReference type="ARBA" id="ARBA00023239"/>
    </source>
</evidence>
<protein>
    <submittedName>
        <fullName evidence="7">GNAT family N-acetyltransferase</fullName>
        <ecNumber evidence="7">2.3.1.-</ecNumber>
    </submittedName>
</protein>
<keyword evidence="3" id="KW-0862">Zinc</keyword>
<dbReference type="PROSITE" id="PS51891">
    <property type="entry name" value="CENP_V_GFA"/>
    <property type="match status" value="1"/>
</dbReference>
<dbReference type="Gene3D" id="2.170.150.70">
    <property type="match status" value="1"/>
</dbReference>
<evidence type="ECO:0000313" key="8">
    <source>
        <dbReference type="Proteomes" id="UP001596425"/>
    </source>
</evidence>
<comment type="similarity">
    <text evidence="1">Belongs to the Gfa family.</text>
</comment>
<dbReference type="InterPro" id="IPR011057">
    <property type="entry name" value="Mss4-like_sf"/>
</dbReference>
<evidence type="ECO:0000313" key="7">
    <source>
        <dbReference type="EMBL" id="MFC6634198.1"/>
    </source>
</evidence>
<dbReference type="CDD" id="cd04301">
    <property type="entry name" value="NAT_SF"/>
    <property type="match status" value="1"/>
</dbReference>
<feature type="domain" description="CENP-V/GFA" evidence="6">
    <location>
        <begin position="6"/>
        <end position="103"/>
    </location>
</feature>
<dbReference type="RefSeq" id="WP_193189905.1">
    <property type="nucleotide sequence ID" value="NZ_JACZFR010000009.1"/>
</dbReference>
<dbReference type="SUPFAM" id="SSF55729">
    <property type="entry name" value="Acyl-CoA N-acyltransferases (Nat)"/>
    <property type="match status" value="1"/>
</dbReference>
<keyword evidence="7" id="KW-0808">Transferase</keyword>
<dbReference type="PANTHER" id="PTHR33337:SF40">
    <property type="entry name" value="CENP-V_GFA DOMAIN-CONTAINING PROTEIN-RELATED"/>
    <property type="match status" value="1"/>
</dbReference>
<keyword evidence="4" id="KW-0456">Lyase</keyword>
<dbReference type="SUPFAM" id="SSF51316">
    <property type="entry name" value="Mss4-like"/>
    <property type="match status" value="1"/>
</dbReference>
<dbReference type="Gene3D" id="3.40.630.30">
    <property type="match status" value="1"/>
</dbReference>
<dbReference type="Pfam" id="PF13523">
    <property type="entry name" value="Acetyltransf_8"/>
    <property type="match status" value="1"/>
</dbReference>
<gene>
    <name evidence="7" type="ORF">ACFQBM_12940</name>
</gene>
<dbReference type="PANTHER" id="PTHR33337">
    <property type="entry name" value="GFA DOMAIN-CONTAINING PROTEIN"/>
    <property type="match status" value="1"/>
</dbReference>
<dbReference type="Proteomes" id="UP001596425">
    <property type="component" value="Unassembled WGS sequence"/>
</dbReference>
<dbReference type="Pfam" id="PF04828">
    <property type="entry name" value="GFA"/>
    <property type="match status" value="1"/>
</dbReference>
<keyword evidence="8" id="KW-1185">Reference proteome</keyword>
<evidence type="ECO:0000259" key="6">
    <source>
        <dbReference type="PROSITE" id="PS51891"/>
    </source>
</evidence>